<protein>
    <submittedName>
        <fullName evidence="2">Uncharacterized protein</fullName>
    </submittedName>
</protein>
<dbReference type="EMBL" id="JAODUP010000447">
    <property type="protein sequence ID" value="KAK2149551.1"/>
    <property type="molecule type" value="Genomic_DNA"/>
</dbReference>
<accession>A0AAD9JAL6</accession>
<sequence length="163" mass="18737">MTSTSAPAAAARDVCTAHRRRRHDGARDVFAFDVRDRQRPLAGGSREHVTVRNDDPDNIRRRSDDNRASWRPFCQSVIITRLYICVEREHWRELVSRGRGHVTRTTNGVPSRGCATRPSWRSGHMWRHRADTSSSCCERTFLAAPEVLPRSHTDHVTKLVIER</sequence>
<evidence type="ECO:0000313" key="2">
    <source>
        <dbReference type="EMBL" id="KAK2149551.1"/>
    </source>
</evidence>
<gene>
    <name evidence="2" type="ORF">LSH36_447g05023</name>
</gene>
<reference evidence="2" key="1">
    <citation type="journal article" date="2023" name="Mol. Biol. Evol.">
        <title>Third-Generation Sequencing Reveals the Adaptive Role of the Epigenome in Three Deep-Sea Polychaetes.</title>
        <authorList>
            <person name="Perez M."/>
            <person name="Aroh O."/>
            <person name="Sun Y."/>
            <person name="Lan Y."/>
            <person name="Juniper S.K."/>
            <person name="Young C.R."/>
            <person name="Angers B."/>
            <person name="Qian P.Y."/>
        </authorList>
    </citation>
    <scope>NUCLEOTIDE SEQUENCE</scope>
    <source>
        <strain evidence="2">P08H-3</strain>
    </source>
</reference>
<feature type="region of interest" description="Disordered" evidence="1">
    <location>
        <begin position="41"/>
        <end position="63"/>
    </location>
</feature>
<keyword evidence="3" id="KW-1185">Reference proteome</keyword>
<comment type="caution">
    <text evidence="2">The sequence shown here is derived from an EMBL/GenBank/DDBJ whole genome shotgun (WGS) entry which is preliminary data.</text>
</comment>
<organism evidence="2 3">
    <name type="scientific">Paralvinella palmiformis</name>
    <dbReference type="NCBI Taxonomy" id="53620"/>
    <lineage>
        <taxon>Eukaryota</taxon>
        <taxon>Metazoa</taxon>
        <taxon>Spiralia</taxon>
        <taxon>Lophotrochozoa</taxon>
        <taxon>Annelida</taxon>
        <taxon>Polychaeta</taxon>
        <taxon>Sedentaria</taxon>
        <taxon>Canalipalpata</taxon>
        <taxon>Terebellida</taxon>
        <taxon>Terebelliformia</taxon>
        <taxon>Alvinellidae</taxon>
        <taxon>Paralvinella</taxon>
    </lineage>
</organism>
<dbReference type="Proteomes" id="UP001208570">
    <property type="component" value="Unassembled WGS sequence"/>
</dbReference>
<proteinExistence type="predicted"/>
<evidence type="ECO:0000256" key="1">
    <source>
        <dbReference type="SAM" id="MobiDB-lite"/>
    </source>
</evidence>
<evidence type="ECO:0000313" key="3">
    <source>
        <dbReference type="Proteomes" id="UP001208570"/>
    </source>
</evidence>
<name>A0AAD9JAL6_9ANNE</name>
<dbReference type="AlphaFoldDB" id="A0AAD9JAL6"/>